<sequence length="43" mass="5115">MDYQDLKPRITGVKIENLQQEIVELVSVWKNRTVLLSFLRHFG</sequence>
<name>A0A7W0C991_9BACT</name>
<keyword evidence="2" id="KW-1185">Reference proteome</keyword>
<accession>A0A7W0C991</accession>
<evidence type="ECO:0000313" key="1">
    <source>
        <dbReference type="EMBL" id="MBA2881516.1"/>
    </source>
</evidence>
<comment type="caution">
    <text evidence="1">The sequence shown here is derived from an EMBL/GenBank/DDBJ whole genome shotgun (WGS) entry which is preliminary data.</text>
</comment>
<proteinExistence type="predicted"/>
<gene>
    <name evidence="1" type="ORF">HNR65_001843</name>
</gene>
<protein>
    <submittedName>
        <fullName evidence="1">Uncharacterized protein</fullName>
    </submittedName>
</protein>
<dbReference type="Proteomes" id="UP000525298">
    <property type="component" value="Unassembled WGS sequence"/>
</dbReference>
<dbReference type="AlphaFoldDB" id="A0A7W0C991"/>
<organism evidence="1 2">
    <name type="scientific">Desulfosalsimonas propionicica</name>
    <dbReference type="NCBI Taxonomy" id="332175"/>
    <lineage>
        <taxon>Bacteria</taxon>
        <taxon>Pseudomonadati</taxon>
        <taxon>Thermodesulfobacteriota</taxon>
        <taxon>Desulfobacteria</taxon>
        <taxon>Desulfobacterales</taxon>
        <taxon>Desulfosalsimonadaceae</taxon>
        <taxon>Desulfosalsimonas</taxon>
    </lineage>
</organism>
<reference evidence="1 2" key="1">
    <citation type="submission" date="2020-07" db="EMBL/GenBank/DDBJ databases">
        <title>Genomic Encyclopedia of Type Strains, Phase IV (KMG-IV): sequencing the most valuable type-strain genomes for metagenomic binning, comparative biology and taxonomic classification.</title>
        <authorList>
            <person name="Goeker M."/>
        </authorList>
    </citation>
    <scope>NUCLEOTIDE SEQUENCE [LARGE SCALE GENOMIC DNA]</scope>
    <source>
        <strain evidence="1 2">DSM 17721</strain>
    </source>
</reference>
<dbReference type="EMBL" id="JACDUS010000004">
    <property type="protein sequence ID" value="MBA2881516.1"/>
    <property type="molecule type" value="Genomic_DNA"/>
</dbReference>
<evidence type="ECO:0000313" key="2">
    <source>
        <dbReference type="Proteomes" id="UP000525298"/>
    </source>
</evidence>